<proteinExistence type="predicted"/>
<dbReference type="Proteomes" id="UP000030751">
    <property type="component" value="Unassembled WGS sequence"/>
</dbReference>
<sequence length="38" mass="4363">MSTLRRLRIFGAFELLSLPITHEPDMELVDRDGGQFNS</sequence>
<evidence type="ECO:0000313" key="1">
    <source>
        <dbReference type="EMBL" id="EXA38158.1"/>
    </source>
</evidence>
<accession>W9NZC5</accession>
<organism evidence="1">
    <name type="scientific">Fusarium oxysporum f. sp. pisi HDV247</name>
    <dbReference type="NCBI Taxonomy" id="1080344"/>
    <lineage>
        <taxon>Eukaryota</taxon>
        <taxon>Fungi</taxon>
        <taxon>Dikarya</taxon>
        <taxon>Ascomycota</taxon>
        <taxon>Pezizomycotina</taxon>
        <taxon>Sordariomycetes</taxon>
        <taxon>Hypocreomycetidae</taxon>
        <taxon>Hypocreales</taxon>
        <taxon>Nectriaceae</taxon>
        <taxon>Fusarium</taxon>
        <taxon>Fusarium oxysporum species complex</taxon>
    </lineage>
</organism>
<reference evidence="1" key="2">
    <citation type="submission" date="2012-05" db="EMBL/GenBank/DDBJ databases">
        <title>Annotation of the Genome Sequence of Fusarium oxysporum HDV247.</title>
        <authorList>
            <consortium name="The Broad Institute Genomics Platform"/>
            <person name="Ma L.-J."/>
            <person name="Corby-Kistler H."/>
            <person name="Broz K."/>
            <person name="Gale L.R."/>
            <person name="Jonkers W."/>
            <person name="O'Donnell K."/>
            <person name="Ploetz R."/>
            <person name="Steinberg C."/>
            <person name="Schwartz D.C."/>
            <person name="VanEtten H."/>
            <person name="Zhou S."/>
            <person name="Young S.K."/>
            <person name="Zeng Q."/>
            <person name="Gargeya S."/>
            <person name="Fitzgerald M."/>
            <person name="Abouelleil A."/>
            <person name="Alvarado L."/>
            <person name="Chapman S.B."/>
            <person name="Gainer-Dewar J."/>
            <person name="Goldberg J."/>
            <person name="Griggs A."/>
            <person name="Gujja S."/>
            <person name="Hansen M."/>
            <person name="Howarth C."/>
            <person name="Imamovic A."/>
            <person name="Ireland A."/>
            <person name="Larimer J."/>
            <person name="McCowan C."/>
            <person name="Murphy C."/>
            <person name="Pearson M."/>
            <person name="Poon T.W."/>
            <person name="Priest M."/>
            <person name="Roberts A."/>
            <person name="Saif S."/>
            <person name="Shea T."/>
            <person name="Sykes S."/>
            <person name="Wortman J."/>
            <person name="Nusbaum C."/>
            <person name="Birren B."/>
        </authorList>
    </citation>
    <scope>NUCLEOTIDE SEQUENCE</scope>
    <source>
        <strain evidence="1">HDV247</strain>
    </source>
</reference>
<name>W9NZC5_FUSOX</name>
<gene>
    <name evidence="1" type="ORF">FOVG_12149</name>
</gene>
<reference evidence="1" key="1">
    <citation type="submission" date="2011-10" db="EMBL/GenBank/DDBJ databases">
        <title>The Genome Sequence of Fusarium oxysporum HDV247.</title>
        <authorList>
            <consortium name="The Broad Institute Genome Sequencing Platform"/>
            <person name="Ma L.-J."/>
            <person name="Gale L.R."/>
            <person name="Schwartz D.C."/>
            <person name="Zhou S."/>
            <person name="Corby-Kistler H."/>
            <person name="Young S.K."/>
            <person name="Zeng Q."/>
            <person name="Gargeya S."/>
            <person name="Fitzgerald M."/>
            <person name="Haas B."/>
            <person name="Abouelleil A."/>
            <person name="Alvarado L."/>
            <person name="Arachchi H.M."/>
            <person name="Berlin A."/>
            <person name="Brown A."/>
            <person name="Chapman S.B."/>
            <person name="Chen Z."/>
            <person name="Dunbar C."/>
            <person name="Freedman E."/>
            <person name="Gearin G."/>
            <person name="Goldberg J."/>
            <person name="Griggs A."/>
            <person name="Gujja S."/>
            <person name="Heiman D."/>
            <person name="Howarth C."/>
            <person name="Larson L."/>
            <person name="Lui A."/>
            <person name="MacDonald P.J.P."/>
            <person name="Montmayeur A."/>
            <person name="Murphy C."/>
            <person name="Neiman D."/>
            <person name="Pearson M."/>
            <person name="Priest M."/>
            <person name="Roberts A."/>
            <person name="Saif S."/>
            <person name="Shea T."/>
            <person name="Shenoy N."/>
            <person name="Sisk P."/>
            <person name="Stolte C."/>
            <person name="Sykes S."/>
            <person name="Wortman J."/>
            <person name="Nusbaum C."/>
            <person name="Birren B."/>
        </authorList>
    </citation>
    <scope>NUCLEOTIDE SEQUENCE [LARGE SCALE GENOMIC DNA]</scope>
    <source>
        <strain evidence="1">HDV247</strain>
    </source>
</reference>
<dbReference type="HOGENOM" id="CLU_3335606_0_0_1"/>
<dbReference type="EMBL" id="JH650975">
    <property type="protein sequence ID" value="EXA38158.1"/>
    <property type="molecule type" value="Genomic_DNA"/>
</dbReference>
<protein>
    <submittedName>
        <fullName evidence="1">Uncharacterized protein</fullName>
    </submittedName>
</protein>
<dbReference type="AlphaFoldDB" id="W9NZC5"/>